<proteinExistence type="predicted"/>
<evidence type="ECO:0000313" key="3">
    <source>
        <dbReference type="Proteomes" id="UP000035760"/>
    </source>
</evidence>
<dbReference type="InterPro" id="IPR018636">
    <property type="entry name" value="DUF2058"/>
</dbReference>
<keyword evidence="3" id="KW-1185">Reference proteome</keyword>
<sequence length="178" mass="20489">MSLRDELLKAGLVPSDKAKNLESETRKREHETKKNKALSAEEAARQAEARRKAEVEAARKREQDRQLNLKREAEKHRREQAARARQLIDGHRLNDPAAELPYNFQDGRFIRSVRVTPAQRKALAMGRIGIVRGDRSQYDFPLVPRETTVKLGEFAPERVLLLYDESSGDEAEDDWGDW</sequence>
<dbReference type="EMBL" id="CBTJ020000071">
    <property type="protein sequence ID" value="CDI03679.1"/>
    <property type="molecule type" value="Genomic_DNA"/>
</dbReference>
<dbReference type="Proteomes" id="UP000035760">
    <property type="component" value="Unassembled WGS sequence"/>
</dbReference>
<evidence type="ECO:0008006" key="4">
    <source>
        <dbReference type="Google" id="ProtNLM"/>
    </source>
</evidence>
<organism evidence="2 3">
    <name type="scientific">Candidatus Competibacter denitrificans Run_A_D11</name>
    <dbReference type="NCBI Taxonomy" id="1400863"/>
    <lineage>
        <taxon>Bacteria</taxon>
        <taxon>Pseudomonadati</taxon>
        <taxon>Pseudomonadota</taxon>
        <taxon>Gammaproteobacteria</taxon>
        <taxon>Candidatus Competibacteraceae</taxon>
        <taxon>Candidatus Competibacter</taxon>
    </lineage>
</organism>
<evidence type="ECO:0000313" key="2">
    <source>
        <dbReference type="EMBL" id="CDI03679.1"/>
    </source>
</evidence>
<name>W6MAC8_9GAMM</name>
<dbReference type="OrthoDB" id="5294470at2"/>
<feature type="compositionally biased region" description="Basic and acidic residues" evidence="1">
    <location>
        <begin position="42"/>
        <end position="80"/>
    </location>
</feature>
<accession>W6MAC8</accession>
<protein>
    <recommendedName>
        <fullName evidence="4">Nucleoprotein/polynucleotide-associated enzyme</fullName>
    </recommendedName>
</protein>
<reference evidence="2" key="1">
    <citation type="submission" date="2013-07" db="EMBL/GenBank/DDBJ databases">
        <authorList>
            <person name="McIlroy S."/>
        </authorList>
    </citation>
    <scope>NUCLEOTIDE SEQUENCE [LARGE SCALE GENOMIC DNA]</scope>
    <source>
        <strain evidence="2">Run_A_D11</strain>
    </source>
</reference>
<gene>
    <name evidence="2" type="ORF">BN873_610076</name>
</gene>
<comment type="caution">
    <text evidence="2">The sequence shown here is derived from an EMBL/GenBank/DDBJ whole genome shotgun (WGS) entry which is preliminary data.</text>
</comment>
<reference evidence="2" key="2">
    <citation type="submission" date="2014-03" db="EMBL/GenBank/DDBJ databases">
        <title>Candidatus Competibacter-lineage genomes retrieved from metagenomes reveal functional metabolic diversity.</title>
        <authorList>
            <person name="McIlroy S.J."/>
            <person name="Albertsen M."/>
            <person name="Andresen E.K."/>
            <person name="Saunders A.M."/>
            <person name="Kristiansen R."/>
            <person name="Stokholm-Bjerregaard M."/>
            <person name="Nielsen K.L."/>
            <person name="Nielsen P.H."/>
        </authorList>
    </citation>
    <scope>NUCLEOTIDE SEQUENCE</scope>
    <source>
        <strain evidence="2">Run_A_D11</strain>
    </source>
</reference>
<feature type="region of interest" description="Disordered" evidence="1">
    <location>
        <begin position="1"/>
        <end position="80"/>
    </location>
</feature>
<dbReference type="RefSeq" id="WP_048674588.1">
    <property type="nucleotide sequence ID" value="NZ_CBTJ020000071.1"/>
</dbReference>
<dbReference type="STRING" id="1400863.BN873_610076"/>
<feature type="compositionally biased region" description="Basic and acidic residues" evidence="1">
    <location>
        <begin position="16"/>
        <end position="34"/>
    </location>
</feature>
<evidence type="ECO:0000256" key="1">
    <source>
        <dbReference type="SAM" id="MobiDB-lite"/>
    </source>
</evidence>
<dbReference type="AlphaFoldDB" id="W6MAC8"/>
<dbReference type="Pfam" id="PF09831">
    <property type="entry name" value="DUF2058"/>
    <property type="match status" value="1"/>
</dbReference>